<dbReference type="PANTHER" id="PTHR43737">
    <property type="entry name" value="BLL7424 PROTEIN"/>
    <property type="match status" value="1"/>
</dbReference>
<evidence type="ECO:0000313" key="1">
    <source>
        <dbReference type="EMBL" id="URI11954.1"/>
    </source>
</evidence>
<gene>
    <name evidence="1" type="ORF">MW290_31185</name>
</gene>
<sequence>MALGYAAWIDDQFARPGGSLRATWDAANAALQAADATKSAGQREVLDAFYREAVTGDAQLRMRVGFALSEIFVVSFQNDSLSNNGRALAGYMDMLRGNAFGSYRQLLEGVALHPAMGLYLSHMRNQKENTAAGRVPDENFAREVMQLFSIGLYQLNADGSRKLDASGAPIATYSHDDIAGLAKVFTGFSYAGPDTHNNRFWGATGYQDADRMWKPMQGYPQFHSTSEKRFLGTVVPAQGTAQPMVSLKAALDTLAAHPNVGPFIGRQLIQRLVTSHPSPAYVARVSAAFSGSGGDLKATVKAVLLDAEARSPSAARDPAFGKLREPVLRLTATLRALGATSDSGSWLISNTDDPATALAQTPLRSPSVFNFFRPGYVAPGTLSGAAGLTAPELQLTHESSVAGYANYMRSGLQSGWGMNGLDGKATRRDVQLDFSADDALADQPEALVDRAATRLLGAVAPAALRGELLTAVQSVAIPVARADGSNAAQIASARRNRVLIAYFLVLVSPEFLVQK</sequence>
<keyword evidence="2" id="KW-1185">Reference proteome</keyword>
<organism evidence="1 2">
    <name type="scientific">Aquincola tertiaricarbonis</name>
    <dbReference type="NCBI Taxonomy" id="391953"/>
    <lineage>
        <taxon>Bacteria</taxon>
        <taxon>Pseudomonadati</taxon>
        <taxon>Pseudomonadota</taxon>
        <taxon>Betaproteobacteria</taxon>
        <taxon>Burkholderiales</taxon>
        <taxon>Sphaerotilaceae</taxon>
        <taxon>Aquincola</taxon>
    </lineage>
</organism>
<dbReference type="InterPro" id="IPR014917">
    <property type="entry name" value="DUF1800"/>
</dbReference>
<dbReference type="Proteomes" id="UP001056201">
    <property type="component" value="Chromosome 2"/>
</dbReference>
<reference evidence="1" key="1">
    <citation type="submission" date="2022-05" db="EMBL/GenBank/DDBJ databases">
        <title>An RpoN-dependent PEP-CTERM gene is involved in floc formation of an Aquincola tertiaricarbonis strain.</title>
        <authorList>
            <person name="Qiu D."/>
            <person name="Xia M."/>
        </authorList>
    </citation>
    <scope>NUCLEOTIDE SEQUENCE</scope>
    <source>
        <strain evidence="1">RN12</strain>
    </source>
</reference>
<dbReference type="Pfam" id="PF08811">
    <property type="entry name" value="DUF1800"/>
    <property type="match status" value="1"/>
</dbReference>
<name>A0ABY4SLC1_AQUTE</name>
<protein>
    <submittedName>
        <fullName evidence="1">DUF1800 domain-containing protein</fullName>
    </submittedName>
</protein>
<proteinExistence type="predicted"/>
<evidence type="ECO:0000313" key="2">
    <source>
        <dbReference type="Proteomes" id="UP001056201"/>
    </source>
</evidence>
<accession>A0ABY4SLC1</accession>
<dbReference type="PANTHER" id="PTHR43737:SF1">
    <property type="entry name" value="DUF1501 DOMAIN-CONTAINING PROTEIN"/>
    <property type="match status" value="1"/>
</dbReference>
<dbReference type="EMBL" id="CP097636">
    <property type="protein sequence ID" value="URI11954.1"/>
    <property type="molecule type" value="Genomic_DNA"/>
</dbReference>